<gene>
    <name evidence="3" type="ORF">EYS09_09520</name>
</gene>
<dbReference type="InterPro" id="IPR036390">
    <property type="entry name" value="WH_DNA-bd_sf"/>
</dbReference>
<dbReference type="PANTHER" id="PTHR33164:SF99">
    <property type="entry name" value="MARR FAMILY REGULATORY PROTEIN"/>
    <property type="match status" value="1"/>
</dbReference>
<dbReference type="PANTHER" id="PTHR33164">
    <property type="entry name" value="TRANSCRIPTIONAL REGULATOR, MARR FAMILY"/>
    <property type="match status" value="1"/>
</dbReference>
<evidence type="ECO:0000313" key="4">
    <source>
        <dbReference type="Proteomes" id="UP000292452"/>
    </source>
</evidence>
<protein>
    <submittedName>
        <fullName evidence="3">MarR family transcriptional regulator</fullName>
    </submittedName>
</protein>
<dbReference type="GO" id="GO:0003700">
    <property type="term" value="F:DNA-binding transcription factor activity"/>
    <property type="evidence" value="ECO:0007669"/>
    <property type="project" value="InterPro"/>
</dbReference>
<feature type="domain" description="HTH marR-type" evidence="2">
    <location>
        <begin position="108"/>
        <end position="243"/>
    </location>
</feature>
<sequence length="263" mass="28284">MTGGCSVMPPACAGHRARAPRRPGTSATRNRAHPASAPYVTCTPPRRWRRTRRTVECRCRASPALAAPEAPPGRWACRAFARSAATGSVQLRGSKHSSYAAPMTTPPPTELTRQLLIAVRDVMSMSHLRLRAPLDRLELTAPLSDALWALDPGLPAPSMKVLAGRLHCDPSSATFLVTRLERQGLIERVPDPADRRSKTVELTAKGARVRRELIEAMVARSPLSALDAADQAATLRLLRKALTRSATPETSAADPTGAADRTA</sequence>
<dbReference type="Proteomes" id="UP000292452">
    <property type="component" value="Unassembled WGS sequence"/>
</dbReference>
<evidence type="ECO:0000313" key="3">
    <source>
        <dbReference type="EMBL" id="TBO59907.1"/>
    </source>
</evidence>
<evidence type="ECO:0000256" key="1">
    <source>
        <dbReference type="SAM" id="MobiDB-lite"/>
    </source>
</evidence>
<dbReference type="EMBL" id="SIXH01000060">
    <property type="protein sequence ID" value="TBO59907.1"/>
    <property type="molecule type" value="Genomic_DNA"/>
</dbReference>
<proteinExistence type="predicted"/>
<organism evidence="3 4">
    <name type="scientific">Streptomyces kasugaensis</name>
    <dbReference type="NCBI Taxonomy" id="1946"/>
    <lineage>
        <taxon>Bacteria</taxon>
        <taxon>Bacillati</taxon>
        <taxon>Actinomycetota</taxon>
        <taxon>Actinomycetes</taxon>
        <taxon>Kitasatosporales</taxon>
        <taxon>Streptomycetaceae</taxon>
        <taxon>Streptomyces</taxon>
    </lineage>
</organism>
<accession>A0A4Q9HXE7</accession>
<feature type="region of interest" description="Disordered" evidence="1">
    <location>
        <begin position="1"/>
        <end position="40"/>
    </location>
</feature>
<name>A0A4Q9HXE7_STRKA</name>
<evidence type="ECO:0000259" key="2">
    <source>
        <dbReference type="PROSITE" id="PS50995"/>
    </source>
</evidence>
<dbReference type="InterPro" id="IPR039422">
    <property type="entry name" value="MarR/SlyA-like"/>
</dbReference>
<dbReference type="SMART" id="SM00347">
    <property type="entry name" value="HTH_MARR"/>
    <property type="match status" value="1"/>
</dbReference>
<comment type="caution">
    <text evidence="3">The sequence shown here is derived from an EMBL/GenBank/DDBJ whole genome shotgun (WGS) entry which is preliminary data.</text>
</comment>
<dbReference type="GO" id="GO:0006950">
    <property type="term" value="P:response to stress"/>
    <property type="evidence" value="ECO:0007669"/>
    <property type="project" value="TreeGrafter"/>
</dbReference>
<dbReference type="SUPFAM" id="SSF46785">
    <property type="entry name" value="Winged helix' DNA-binding domain"/>
    <property type="match status" value="1"/>
</dbReference>
<keyword evidence="4" id="KW-1185">Reference proteome</keyword>
<dbReference type="PROSITE" id="PS50995">
    <property type="entry name" value="HTH_MARR_2"/>
    <property type="match status" value="1"/>
</dbReference>
<dbReference type="Pfam" id="PF01047">
    <property type="entry name" value="MarR"/>
    <property type="match status" value="1"/>
</dbReference>
<reference evidence="3 4" key="1">
    <citation type="submission" date="2019-02" db="EMBL/GenBank/DDBJ databases">
        <title>Draft Genome Sequence of Streptomyces sp. AM-2504, identified by 16S rRNA comparative analysis as a Streptomyces Kasugaensis strain.</title>
        <authorList>
            <person name="Napolioni V."/>
            <person name="Giuliodori A.M."/>
            <person name="Spurio R."/>
            <person name="Fabbretti A."/>
        </authorList>
    </citation>
    <scope>NUCLEOTIDE SEQUENCE [LARGE SCALE GENOMIC DNA]</scope>
    <source>
        <strain evidence="3 4">AM-2504</strain>
    </source>
</reference>
<dbReference type="Gene3D" id="1.10.10.10">
    <property type="entry name" value="Winged helix-like DNA-binding domain superfamily/Winged helix DNA-binding domain"/>
    <property type="match status" value="1"/>
</dbReference>
<dbReference type="PRINTS" id="PR00598">
    <property type="entry name" value="HTHMARR"/>
</dbReference>
<feature type="region of interest" description="Disordered" evidence="1">
    <location>
        <begin position="244"/>
        <end position="263"/>
    </location>
</feature>
<dbReference type="InterPro" id="IPR036388">
    <property type="entry name" value="WH-like_DNA-bd_sf"/>
</dbReference>
<dbReference type="InterPro" id="IPR000835">
    <property type="entry name" value="HTH_MarR-typ"/>
</dbReference>
<dbReference type="AlphaFoldDB" id="A0A4Q9HXE7"/>